<keyword evidence="4" id="KW-1185">Reference proteome</keyword>
<feature type="non-terminal residue" evidence="1">
    <location>
        <position position="1"/>
    </location>
</feature>
<evidence type="ECO:0000313" key="1">
    <source>
        <dbReference type="EMBL" id="CAI4015377.1"/>
    </source>
</evidence>
<reference evidence="1" key="1">
    <citation type="submission" date="2022-10" db="EMBL/GenBank/DDBJ databases">
        <authorList>
            <person name="Chen Y."/>
            <person name="Dougan E. K."/>
            <person name="Chan C."/>
            <person name="Rhodes N."/>
            <person name="Thang M."/>
        </authorList>
    </citation>
    <scope>NUCLEOTIDE SEQUENCE</scope>
</reference>
<organism evidence="1">
    <name type="scientific">Cladocopium goreaui</name>
    <dbReference type="NCBI Taxonomy" id="2562237"/>
    <lineage>
        <taxon>Eukaryota</taxon>
        <taxon>Sar</taxon>
        <taxon>Alveolata</taxon>
        <taxon>Dinophyceae</taxon>
        <taxon>Suessiales</taxon>
        <taxon>Symbiodiniaceae</taxon>
        <taxon>Cladocopium</taxon>
    </lineage>
</organism>
<dbReference type="Proteomes" id="UP001152797">
    <property type="component" value="Unassembled WGS sequence"/>
</dbReference>
<dbReference type="EMBL" id="CAMXCT020006528">
    <property type="protein sequence ID" value="CAL1168752.1"/>
    <property type="molecule type" value="Genomic_DNA"/>
</dbReference>
<evidence type="ECO:0000313" key="3">
    <source>
        <dbReference type="EMBL" id="CAL4802689.1"/>
    </source>
</evidence>
<name>A0A9P1DTV7_9DINO</name>
<protein>
    <submittedName>
        <fullName evidence="3">Sterol 3-beta-glucosyltransferase UGT80A2</fullName>
    </submittedName>
</protein>
<accession>A0A9P1DTV7</accession>
<evidence type="ECO:0000313" key="4">
    <source>
        <dbReference type="Proteomes" id="UP001152797"/>
    </source>
</evidence>
<proteinExistence type="predicted"/>
<feature type="non-terminal residue" evidence="1">
    <location>
        <position position="54"/>
    </location>
</feature>
<dbReference type="AlphaFoldDB" id="A0A9P1DTV7"/>
<reference evidence="2" key="2">
    <citation type="submission" date="2024-04" db="EMBL/GenBank/DDBJ databases">
        <authorList>
            <person name="Chen Y."/>
            <person name="Shah S."/>
            <person name="Dougan E. K."/>
            <person name="Thang M."/>
            <person name="Chan C."/>
        </authorList>
    </citation>
    <scope>NUCLEOTIDE SEQUENCE [LARGE SCALE GENOMIC DNA]</scope>
</reference>
<gene>
    <name evidence="1" type="ORF">C1SCF055_LOCUS40211</name>
</gene>
<sequence>AKDAAQRSGCFDRRLVEIFFAQERLEGVRCVRLSGVFDWIEKVLPEIRGQEISL</sequence>
<dbReference type="OrthoDB" id="445992at2759"/>
<comment type="caution">
    <text evidence="1">The sequence shown here is derived from an EMBL/GenBank/DDBJ whole genome shotgun (WGS) entry which is preliminary data.</text>
</comment>
<evidence type="ECO:0000313" key="2">
    <source>
        <dbReference type="EMBL" id="CAL1168752.1"/>
    </source>
</evidence>
<dbReference type="EMBL" id="CAMXCT010006528">
    <property type="protein sequence ID" value="CAI4015377.1"/>
    <property type="molecule type" value="Genomic_DNA"/>
</dbReference>
<dbReference type="EMBL" id="CAMXCT030006528">
    <property type="protein sequence ID" value="CAL4802689.1"/>
    <property type="molecule type" value="Genomic_DNA"/>
</dbReference>